<dbReference type="RefSeq" id="WP_075698844.1">
    <property type="nucleotide sequence ID" value="NZ_CP074126.1"/>
</dbReference>
<keyword evidence="9" id="KW-1185">Reference proteome</keyword>
<evidence type="ECO:0000256" key="1">
    <source>
        <dbReference type="ARBA" id="ARBA00004328"/>
    </source>
</evidence>
<dbReference type="Pfam" id="PF05065">
    <property type="entry name" value="Phage_capsid"/>
    <property type="match status" value="1"/>
</dbReference>
<dbReference type="Gene3D" id="3.30.2400.10">
    <property type="entry name" value="Major capsid protein gp5"/>
    <property type="match status" value="1"/>
</dbReference>
<keyword evidence="4" id="KW-0378">Hydrolase</keyword>
<organism evidence="8 9">
    <name type="scientific">Pseudovibrio brasiliensis</name>
    <dbReference type="NCBI Taxonomy" id="1898042"/>
    <lineage>
        <taxon>Bacteria</taxon>
        <taxon>Pseudomonadati</taxon>
        <taxon>Pseudomonadota</taxon>
        <taxon>Alphaproteobacteria</taxon>
        <taxon>Hyphomicrobiales</taxon>
        <taxon>Stappiaceae</taxon>
        <taxon>Pseudovibrio</taxon>
    </lineage>
</organism>
<dbReference type="NCBIfam" id="TIGR01554">
    <property type="entry name" value="major_cap_HK97"/>
    <property type="match status" value="1"/>
</dbReference>
<name>A0ABX8AI70_9HYPH</name>
<comment type="subcellular location">
    <subcellularLocation>
        <location evidence="1">Virion</location>
    </subcellularLocation>
</comment>
<accession>A0ABX8AI70</accession>
<keyword evidence="3" id="KW-0645">Protease</keyword>
<sequence>MPTEFLQVPETRFRQGVFVRAQEGAEDDLLELSFSSDEPIRQWWGIEILGHETSEIDLDFIGSGRAPLLIDHRALVENQVGVIERVEIKNGKGRAWVRFGKTERAQEIRQRVLDGELTNISVGYQIVDARREEEHADGVDVFRITRWKPHEISIVSVPADPSVGVGRSRSDEKLISIALERKADAMPKPNEPENPNTGPSEEELAEIRSKAAEEEAKRIREIEATAAEWNCRDIAADAIRSGMSSGDFSTKVLMVQGERGQEKISGAADIGLSQKERKQFSFVRALNALGNPTNSQFREAAKFEFECSEAAGKKRGKQGEGILVPADVMRADVTGQTRNLSTGTIGAGGALVSDNLLASSFVELLRKRAVVMGMGARMLHDLEGNFKIPRMVGGATAYWVGEGDDVTKSAEAFDQIEMSPHTLGAFTDYSRRLLVQSSMDVEAMVRDDLARVIGLEISRAALHSDGSGETPKGIAATTGINSTTFAANAPTFAEVVEMETAVATDDADIGALGYVLNAQMRGSFKTTEKAAGTAQFIWEQGNTVNGYSTGVSNQVLDQNAFFGNWADLLIALWTGVDLTVDPFSNSISGTVRVVAMQDVDFAVRHPQSFCHSFKTP</sequence>
<evidence type="ECO:0000256" key="5">
    <source>
        <dbReference type="SAM" id="MobiDB-lite"/>
    </source>
</evidence>
<feature type="domain" description="Prohead serine protease" evidence="6">
    <location>
        <begin position="94"/>
        <end position="163"/>
    </location>
</feature>
<dbReference type="Pfam" id="PF04586">
    <property type="entry name" value="Peptidase_S78"/>
    <property type="match status" value="1"/>
</dbReference>
<evidence type="ECO:0000256" key="3">
    <source>
        <dbReference type="ARBA" id="ARBA00022670"/>
    </source>
</evidence>
<feature type="domain" description="Phage capsid-like C-terminal" evidence="7">
    <location>
        <begin position="348"/>
        <end position="610"/>
    </location>
</feature>
<evidence type="ECO:0000313" key="9">
    <source>
        <dbReference type="Proteomes" id="UP000680706"/>
    </source>
</evidence>
<reference evidence="8 9" key="1">
    <citation type="journal article" date="2021" name="Angew. Chem. Int. Ed. Engl.">
        <title>A novel family of nonribosomal peptides modulate collective behavior in Pseudovibrio bacteria isolated from marine sponges.</title>
        <authorList>
            <person name="Ioca L.P."/>
            <person name="Dai Y."/>
            <person name="Kunakom S."/>
            <person name="Diaz-Espinosa J."/>
            <person name="Krunic A."/>
            <person name="Crnkovic C.M."/>
            <person name="Orjala J."/>
            <person name="Sanchez L.M."/>
            <person name="Ferreira A.G."/>
            <person name="Berlinck R.G.S."/>
            <person name="Eustaquio A.S."/>
        </authorList>
    </citation>
    <scope>NUCLEOTIDE SEQUENCE [LARGE SCALE GENOMIC DNA]</scope>
    <source>
        <strain evidence="8 9">Ab134</strain>
    </source>
</reference>
<dbReference type="InterPro" id="IPR054613">
    <property type="entry name" value="Peptidase_S78_dom"/>
</dbReference>
<dbReference type="EMBL" id="CP074126">
    <property type="protein sequence ID" value="QUS54495.1"/>
    <property type="molecule type" value="Genomic_DNA"/>
</dbReference>
<evidence type="ECO:0000259" key="6">
    <source>
        <dbReference type="Pfam" id="PF04586"/>
    </source>
</evidence>
<dbReference type="InterPro" id="IPR054612">
    <property type="entry name" value="Phage_capsid-like_C"/>
</dbReference>
<dbReference type="Proteomes" id="UP000680706">
    <property type="component" value="Chromosome"/>
</dbReference>
<dbReference type="SUPFAM" id="SSF56563">
    <property type="entry name" value="Major capsid protein gp5"/>
    <property type="match status" value="1"/>
</dbReference>
<protein>
    <submittedName>
        <fullName evidence="8">Phage major capsid protein</fullName>
    </submittedName>
</protein>
<keyword evidence="2" id="KW-1188">Viral release from host cell</keyword>
<dbReference type="InterPro" id="IPR024455">
    <property type="entry name" value="Phage_capsid"/>
</dbReference>
<evidence type="ECO:0000313" key="8">
    <source>
        <dbReference type="EMBL" id="QUS54495.1"/>
    </source>
</evidence>
<feature type="region of interest" description="Disordered" evidence="5">
    <location>
        <begin position="182"/>
        <end position="203"/>
    </location>
</feature>
<evidence type="ECO:0000259" key="7">
    <source>
        <dbReference type="Pfam" id="PF05065"/>
    </source>
</evidence>
<evidence type="ECO:0000256" key="2">
    <source>
        <dbReference type="ARBA" id="ARBA00022612"/>
    </source>
</evidence>
<evidence type="ECO:0000256" key="4">
    <source>
        <dbReference type="ARBA" id="ARBA00022801"/>
    </source>
</evidence>
<proteinExistence type="predicted"/>
<gene>
    <name evidence="8" type="ORF">KGB56_13955</name>
</gene>